<evidence type="ECO:0000256" key="4">
    <source>
        <dbReference type="ARBA" id="ARBA00022723"/>
    </source>
</evidence>
<organism evidence="10">
    <name type="scientific">marine metagenome</name>
    <dbReference type="NCBI Taxonomy" id="408172"/>
    <lineage>
        <taxon>unclassified sequences</taxon>
        <taxon>metagenomes</taxon>
        <taxon>ecological metagenomes</taxon>
    </lineage>
</organism>
<dbReference type="GO" id="GO:0032963">
    <property type="term" value="P:collagen metabolic process"/>
    <property type="evidence" value="ECO:0007669"/>
    <property type="project" value="InterPro"/>
</dbReference>
<dbReference type="PANTHER" id="PTHR14049:SF9">
    <property type="entry name" value="PROCOLLAGEN-PROLINE 3-DIOXYGENASE"/>
    <property type="match status" value="1"/>
</dbReference>
<keyword evidence="5" id="KW-0677">Repeat</keyword>
<sequence length="214" mass="25213">MSENKQPNVYQHTMVENLLSEERRKGLIQWYQQHRHLESVGSEKDYVGIRYIHIDNRAIREDIQRMYFTLIGEIRKISDQVVWPEMISIARWHLGGIQAPHLDTYSNDEFRENNVDENPSREWTCILYLNDDYSGGETYFPPCEQYPFGGQIEPKAGSGLLFQGIYIPHGVFKIRRNYRYTVAFWFTTNQERMMPDGVVKNLELNEISTKIADA</sequence>
<comment type="cofactor">
    <cofactor evidence="1">
        <name>L-ascorbate</name>
        <dbReference type="ChEBI" id="CHEBI:38290"/>
    </cofactor>
</comment>
<protein>
    <recommendedName>
        <fullName evidence="3">procollagen-proline 3-dioxygenase</fullName>
        <ecNumber evidence="3">1.14.11.7</ecNumber>
    </recommendedName>
</protein>
<dbReference type="EC" id="1.14.11.7" evidence="3"/>
<reference evidence="10" key="1">
    <citation type="submission" date="2018-05" db="EMBL/GenBank/DDBJ databases">
        <authorList>
            <person name="Lanie J.A."/>
            <person name="Ng W.-L."/>
            <person name="Kazmierczak K.M."/>
            <person name="Andrzejewski T.M."/>
            <person name="Davidsen T.M."/>
            <person name="Wayne K.J."/>
            <person name="Tettelin H."/>
            <person name="Glass J.I."/>
            <person name="Rusch D."/>
            <person name="Podicherti R."/>
            <person name="Tsui H.-C.T."/>
            <person name="Winkler M.E."/>
        </authorList>
    </citation>
    <scope>NUCLEOTIDE SEQUENCE</scope>
</reference>
<name>A0A382Z270_9ZZZZ</name>
<dbReference type="GO" id="GO:0019797">
    <property type="term" value="F:procollagen-proline 3-dioxygenase activity"/>
    <property type="evidence" value="ECO:0007669"/>
    <property type="project" value="UniProtKB-EC"/>
</dbReference>
<feature type="non-terminal residue" evidence="10">
    <location>
        <position position="214"/>
    </location>
</feature>
<keyword evidence="8" id="KW-0408">Iron</keyword>
<keyword evidence="6" id="KW-0223">Dioxygenase</keyword>
<comment type="cofactor">
    <cofactor evidence="2">
        <name>Fe cation</name>
        <dbReference type="ChEBI" id="CHEBI:24875"/>
    </cofactor>
</comment>
<evidence type="ECO:0000256" key="1">
    <source>
        <dbReference type="ARBA" id="ARBA00001961"/>
    </source>
</evidence>
<dbReference type="PROSITE" id="PS51471">
    <property type="entry name" value="FE2OG_OXY"/>
    <property type="match status" value="1"/>
</dbReference>
<dbReference type="InterPro" id="IPR044862">
    <property type="entry name" value="Pro_4_hyd_alph_FE2OG_OXY"/>
</dbReference>
<dbReference type="Gene3D" id="2.60.120.620">
    <property type="entry name" value="q2cbj1_9rhob like domain"/>
    <property type="match status" value="1"/>
</dbReference>
<dbReference type="PANTHER" id="PTHR14049">
    <property type="entry name" value="LEPRECAN 1"/>
    <property type="match status" value="1"/>
</dbReference>
<proteinExistence type="predicted"/>
<evidence type="ECO:0000256" key="5">
    <source>
        <dbReference type="ARBA" id="ARBA00022737"/>
    </source>
</evidence>
<keyword evidence="4" id="KW-0479">Metal-binding</keyword>
<dbReference type="SMART" id="SM00702">
    <property type="entry name" value="P4Hc"/>
    <property type="match status" value="1"/>
</dbReference>
<evidence type="ECO:0000259" key="9">
    <source>
        <dbReference type="PROSITE" id="PS51471"/>
    </source>
</evidence>
<dbReference type="EMBL" id="UINC01180378">
    <property type="protein sequence ID" value="SVD89541.1"/>
    <property type="molecule type" value="Genomic_DNA"/>
</dbReference>
<accession>A0A382Z270</accession>
<dbReference type="InterPro" id="IPR039575">
    <property type="entry name" value="P3H"/>
</dbReference>
<dbReference type="AlphaFoldDB" id="A0A382Z270"/>
<evidence type="ECO:0000256" key="8">
    <source>
        <dbReference type="ARBA" id="ARBA00023004"/>
    </source>
</evidence>
<dbReference type="InterPro" id="IPR006620">
    <property type="entry name" value="Pro_4_hyd_alph"/>
</dbReference>
<evidence type="ECO:0000313" key="10">
    <source>
        <dbReference type="EMBL" id="SVD89541.1"/>
    </source>
</evidence>
<evidence type="ECO:0000256" key="2">
    <source>
        <dbReference type="ARBA" id="ARBA00001962"/>
    </source>
</evidence>
<keyword evidence="7" id="KW-0560">Oxidoreductase</keyword>
<evidence type="ECO:0000256" key="7">
    <source>
        <dbReference type="ARBA" id="ARBA00023002"/>
    </source>
</evidence>
<dbReference type="GO" id="GO:0031418">
    <property type="term" value="F:L-ascorbic acid binding"/>
    <property type="evidence" value="ECO:0007669"/>
    <property type="project" value="InterPro"/>
</dbReference>
<dbReference type="InterPro" id="IPR005123">
    <property type="entry name" value="Oxoglu/Fe-dep_dioxygenase_dom"/>
</dbReference>
<dbReference type="Pfam" id="PF13640">
    <property type="entry name" value="2OG-FeII_Oxy_3"/>
    <property type="match status" value="1"/>
</dbReference>
<evidence type="ECO:0000256" key="3">
    <source>
        <dbReference type="ARBA" id="ARBA00012262"/>
    </source>
</evidence>
<gene>
    <name evidence="10" type="ORF">METZ01_LOCUS442395</name>
</gene>
<evidence type="ECO:0000256" key="6">
    <source>
        <dbReference type="ARBA" id="ARBA00022964"/>
    </source>
</evidence>
<dbReference type="GO" id="GO:0005506">
    <property type="term" value="F:iron ion binding"/>
    <property type="evidence" value="ECO:0007669"/>
    <property type="project" value="InterPro"/>
</dbReference>
<feature type="domain" description="Fe2OG dioxygenase" evidence="9">
    <location>
        <begin position="82"/>
        <end position="188"/>
    </location>
</feature>